<keyword evidence="9" id="KW-0539">Nucleus</keyword>
<feature type="domain" description="C2H2-type" evidence="12">
    <location>
        <begin position="31"/>
        <end position="61"/>
    </location>
</feature>
<dbReference type="FunFam" id="3.30.160.60:FF:000071">
    <property type="entry name" value="Putative zinc finger protein 143"/>
    <property type="match status" value="1"/>
</dbReference>
<keyword evidence="4 10" id="KW-0863">Zinc-finger</keyword>
<keyword evidence="6" id="KW-0805">Transcription regulation</keyword>
<dbReference type="FunFam" id="3.30.160.60:FF:000441">
    <property type="entry name" value="zinc finger protein 410 isoform X1"/>
    <property type="match status" value="1"/>
</dbReference>
<evidence type="ECO:0000256" key="2">
    <source>
        <dbReference type="ARBA" id="ARBA00022723"/>
    </source>
</evidence>
<evidence type="ECO:0000256" key="11">
    <source>
        <dbReference type="SAM" id="MobiDB-lite"/>
    </source>
</evidence>
<dbReference type="PANTHER" id="PTHR23235:SF178">
    <property type="entry name" value="C2H2-TYPE DOMAIN-CONTAINING PROTEIN-RELATED"/>
    <property type="match status" value="1"/>
</dbReference>
<dbReference type="GO" id="GO:0000978">
    <property type="term" value="F:RNA polymerase II cis-regulatory region sequence-specific DNA binding"/>
    <property type="evidence" value="ECO:0007669"/>
    <property type="project" value="TreeGrafter"/>
</dbReference>
<evidence type="ECO:0000256" key="1">
    <source>
        <dbReference type="ARBA" id="ARBA00004123"/>
    </source>
</evidence>
<keyword evidence="7" id="KW-0238">DNA-binding</keyword>
<reference evidence="13" key="1">
    <citation type="submission" date="2025-08" db="UniProtKB">
        <authorList>
            <consortium name="Ensembl"/>
        </authorList>
    </citation>
    <scope>IDENTIFICATION</scope>
</reference>
<dbReference type="GO" id="GO:0000981">
    <property type="term" value="F:DNA-binding transcription factor activity, RNA polymerase II-specific"/>
    <property type="evidence" value="ECO:0007669"/>
    <property type="project" value="TreeGrafter"/>
</dbReference>
<evidence type="ECO:0000256" key="7">
    <source>
        <dbReference type="ARBA" id="ARBA00023125"/>
    </source>
</evidence>
<dbReference type="SUPFAM" id="SSF57667">
    <property type="entry name" value="beta-beta-alpha zinc fingers"/>
    <property type="match status" value="2"/>
</dbReference>
<evidence type="ECO:0000259" key="12">
    <source>
        <dbReference type="PROSITE" id="PS50157"/>
    </source>
</evidence>
<dbReference type="PROSITE" id="PS50157">
    <property type="entry name" value="ZINC_FINGER_C2H2_2"/>
    <property type="match status" value="4"/>
</dbReference>
<keyword evidence="3" id="KW-0677">Repeat</keyword>
<dbReference type="SMART" id="SM00355">
    <property type="entry name" value="ZnF_C2H2"/>
    <property type="match status" value="4"/>
</dbReference>
<dbReference type="Pfam" id="PF00096">
    <property type="entry name" value="zf-C2H2"/>
    <property type="match status" value="3"/>
</dbReference>
<dbReference type="InterPro" id="IPR013087">
    <property type="entry name" value="Znf_C2H2_type"/>
</dbReference>
<feature type="domain" description="C2H2-type" evidence="12">
    <location>
        <begin position="92"/>
        <end position="121"/>
    </location>
</feature>
<evidence type="ECO:0000313" key="13">
    <source>
        <dbReference type="Ensembl" id="ENSTMTP00000015380.1"/>
    </source>
</evidence>
<evidence type="ECO:0000256" key="8">
    <source>
        <dbReference type="ARBA" id="ARBA00023163"/>
    </source>
</evidence>
<keyword evidence="2" id="KW-0479">Metal-binding</keyword>
<evidence type="ECO:0000256" key="6">
    <source>
        <dbReference type="ARBA" id="ARBA00023015"/>
    </source>
</evidence>
<sequence>MLVFFGGREESGFKCILQPNLKVRKTGLLDFEPPHHEGCGKSFYVLQRLKVHMRTHNGEKPFVCTEVGCGKQFTTAGNLKNHLRIHTGEKPFLCEAQGCGRSFAEYSSLRKHLVVHSGVKPHQCHICGKTFSQSGSRNVHMRKHHSRIGAAGSREREQPESLLGSSLLEEAAVHSKNLISMNSQPRLGVESLHLPDTESIIGVEEEVLAEATPGALQSAPDVVLPQSHHLVTMSTGRHSYGVSALLQ</sequence>
<dbReference type="Gene3D" id="3.30.160.60">
    <property type="entry name" value="Classic Zinc Finger"/>
    <property type="match status" value="4"/>
</dbReference>
<dbReference type="InParanoid" id="A0A674J2D7"/>
<dbReference type="GeneTree" id="ENSGT00940000158098"/>
<protein>
    <recommendedName>
        <fullName evidence="12">C2H2-type domain-containing protein</fullName>
    </recommendedName>
</protein>
<dbReference type="Ensembl" id="ENSTMTT00000015931.1">
    <property type="protein sequence ID" value="ENSTMTP00000015380.1"/>
    <property type="gene ID" value="ENSTMTG00000011257.1"/>
</dbReference>
<keyword evidence="14" id="KW-1185">Reference proteome</keyword>
<comment type="subcellular location">
    <subcellularLocation>
        <location evidence="1">Nucleus</location>
    </subcellularLocation>
</comment>
<dbReference type="PROSITE" id="PS00028">
    <property type="entry name" value="ZINC_FINGER_C2H2_1"/>
    <property type="match status" value="2"/>
</dbReference>
<feature type="region of interest" description="Disordered" evidence="11">
    <location>
        <begin position="135"/>
        <end position="159"/>
    </location>
</feature>
<evidence type="ECO:0000256" key="10">
    <source>
        <dbReference type="PROSITE-ProRule" id="PRU00042"/>
    </source>
</evidence>
<dbReference type="InterPro" id="IPR036236">
    <property type="entry name" value="Znf_C2H2_sf"/>
</dbReference>
<keyword evidence="8" id="KW-0804">Transcription</keyword>
<accession>A0A674J2D7</accession>
<proteinExistence type="predicted"/>
<evidence type="ECO:0000256" key="3">
    <source>
        <dbReference type="ARBA" id="ARBA00022737"/>
    </source>
</evidence>
<evidence type="ECO:0000256" key="4">
    <source>
        <dbReference type="ARBA" id="ARBA00022771"/>
    </source>
</evidence>
<reference evidence="13" key="2">
    <citation type="submission" date="2025-09" db="UniProtKB">
        <authorList>
            <consortium name="Ensembl"/>
        </authorList>
    </citation>
    <scope>IDENTIFICATION</scope>
</reference>
<name>A0A674J2D7_9SAUR</name>
<keyword evidence="5" id="KW-0862">Zinc</keyword>
<dbReference type="Proteomes" id="UP000472274">
    <property type="component" value="Unplaced"/>
</dbReference>
<dbReference type="FunFam" id="3.30.160.60:FF:000462">
    <property type="entry name" value="Zinc finger protein 410"/>
    <property type="match status" value="1"/>
</dbReference>
<evidence type="ECO:0000256" key="5">
    <source>
        <dbReference type="ARBA" id="ARBA00022833"/>
    </source>
</evidence>
<feature type="domain" description="C2H2-type" evidence="12">
    <location>
        <begin position="62"/>
        <end position="91"/>
    </location>
</feature>
<dbReference type="AlphaFoldDB" id="A0A674J2D7"/>
<dbReference type="GO" id="GO:0005634">
    <property type="term" value="C:nucleus"/>
    <property type="evidence" value="ECO:0007669"/>
    <property type="project" value="UniProtKB-SubCell"/>
</dbReference>
<feature type="domain" description="C2H2-type" evidence="12">
    <location>
        <begin position="122"/>
        <end position="144"/>
    </location>
</feature>
<organism evidence="13 14">
    <name type="scientific">Terrapene triunguis</name>
    <name type="common">Three-toed box turtle</name>
    <dbReference type="NCBI Taxonomy" id="2587831"/>
    <lineage>
        <taxon>Eukaryota</taxon>
        <taxon>Metazoa</taxon>
        <taxon>Chordata</taxon>
        <taxon>Craniata</taxon>
        <taxon>Vertebrata</taxon>
        <taxon>Euteleostomi</taxon>
        <taxon>Archelosauria</taxon>
        <taxon>Testudinata</taxon>
        <taxon>Testudines</taxon>
        <taxon>Cryptodira</taxon>
        <taxon>Durocryptodira</taxon>
        <taxon>Testudinoidea</taxon>
        <taxon>Emydidae</taxon>
        <taxon>Terrapene</taxon>
    </lineage>
</organism>
<dbReference type="PANTHER" id="PTHR23235">
    <property type="entry name" value="KRUEPPEL-LIKE TRANSCRIPTION FACTOR"/>
    <property type="match status" value="1"/>
</dbReference>
<evidence type="ECO:0000313" key="14">
    <source>
        <dbReference type="Proteomes" id="UP000472274"/>
    </source>
</evidence>
<dbReference type="GO" id="GO:0008270">
    <property type="term" value="F:zinc ion binding"/>
    <property type="evidence" value="ECO:0007669"/>
    <property type="project" value="UniProtKB-KW"/>
</dbReference>
<evidence type="ECO:0000256" key="9">
    <source>
        <dbReference type="ARBA" id="ARBA00023242"/>
    </source>
</evidence>